<accession>U6M6J3</accession>
<proteinExistence type="predicted"/>
<name>U6M6J3_EIMMA</name>
<dbReference type="RefSeq" id="XP_013334702.1">
    <property type="nucleotide sequence ID" value="XM_013479248.1"/>
</dbReference>
<dbReference type="EMBL" id="HG719454">
    <property type="protein sequence ID" value="CDJ58054.1"/>
    <property type="molecule type" value="Genomic_DNA"/>
</dbReference>
<evidence type="ECO:0000313" key="1">
    <source>
        <dbReference type="EMBL" id="CDJ58054.1"/>
    </source>
</evidence>
<dbReference type="AlphaFoldDB" id="U6M6J3"/>
<reference evidence="1" key="2">
    <citation type="submission" date="2013-10" db="EMBL/GenBank/DDBJ databases">
        <authorList>
            <person name="Aslett M."/>
        </authorList>
    </citation>
    <scope>NUCLEOTIDE SEQUENCE [LARGE SCALE GENOMIC DNA]</scope>
    <source>
        <strain evidence="1">Weybridge</strain>
    </source>
</reference>
<organism evidence="1 2">
    <name type="scientific">Eimeria maxima</name>
    <name type="common">Coccidian parasite</name>
    <dbReference type="NCBI Taxonomy" id="5804"/>
    <lineage>
        <taxon>Eukaryota</taxon>
        <taxon>Sar</taxon>
        <taxon>Alveolata</taxon>
        <taxon>Apicomplexa</taxon>
        <taxon>Conoidasida</taxon>
        <taxon>Coccidia</taxon>
        <taxon>Eucoccidiorida</taxon>
        <taxon>Eimeriorina</taxon>
        <taxon>Eimeriidae</taxon>
        <taxon>Eimeria</taxon>
    </lineage>
</organism>
<reference evidence="1" key="1">
    <citation type="submission" date="2013-10" db="EMBL/GenBank/DDBJ databases">
        <title>Genomic analysis of the causative agents of coccidiosis in chickens.</title>
        <authorList>
            <person name="Reid A.J."/>
            <person name="Blake D."/>
            <person name="Billington K."/>
            <person name="Browne H."/>
            <person name="Dunn M."/>
            <person name="Hung S."/>
            <person name="Kawahara F."/>
            <person name="Miranda-Saavedra D."/>
            <person name="Mourier T."/>
            <person name="Nagra H."/>
            <person name="Otto T.D."/>
            <person name="Rawlings N."/>
            <person name="Sanchez A."/>
            <person name="Sanders M."/>
            <person name="Subramaniam C."/>
            <person name="Tay Y."/>
            <person name="Dear P."/>
            <person name="Doerig C."/>
            <person name="Gruber A."/>
            <person name="Parkinson J."/>
            <person name="Shirley M."/>
            <person name="Wan K.L."/>
            <person name="Berriman M."/>
            <person name="Tomley F."/>
            <person name="Pain A."/>
        </authorList>
    </citation>
    <scope>NUCLEOTIDE SEQUENCE [LARGE SCALE GENOMIC DNA]</scope>
    <source>
        <strain evidence="1">Weybridge</strain>
    </source>
</reference>
<gene>
    <name evidence="1" type="ORF">EMWEY_00047050</name>
</gene>
<dbReference type="Proteomes" id="UP000030763">
    <property type="component" value="Unassembled WGS sequence"/>
</dbReference>
<sequence>MDGPDAAVYFLKCSKTCEDMATCQTENSLVTFDDAGMTQSTDGSSEIICSGWRVAGAPCGFSAAVLKQLPTAAAAAAAVAAAAAQRVTATAAAAELEQTQIPASRDLVAAAAAREAENDEI</sequence>
<dbReference type="VEuPathDB" id="ToxoDB:EMWEY_00047050"/>
<evidence type="ECO:0000313" key="2">
    <source>
        <dbReference type="Proteomes" id="UP000030763"/>
    </source>
</evidence>
<dbReference type="GeneID" id="25338691"/>
<keyword evidence="2" id="KW-1185">Reference proteome</keyword>
<protein>
    <submittedName>
        <fullName evidence="1">Uncharacterized protein</fullName>
    </submittedName>
</protein>